<dbReference type="InterPro" id="IPR051533">
    <property type="entry name" value="WaaL-like"/>
</dbReference>
<dbReference type="Proteomes" id="UP000183758">
    <property type="component" value="Unassembled WGS sequence"/>
</dbReference>
<feature type="transmembrane region" description="Helical" evidence="5">
    <location>
        <begin position="118"/>
        <end position="142"/>
    </location>
</feature>
<evidence type="ECO:0000256" key="4">
    <source>
        <dbReference type="ARBA" id="ARBA00023136"/>
    </source>
</evidence>
<dbReference type="GO" id="GO:0016020">
    <property type="term" value="C:membrane"/>
    <property type="evidence" value="ECO:0007669"/>
    <property type="project" value="UniProtKB-SubCell"/>
</dbReference>
<name>A0A1J5HQ43_9BACT</name>
<organism evidence="7 8">
    <name type="scientific">Candidatus Roizmanbacteria bacterium CG2_30_33_16</name>
    <dbReference type="NCBI Taxonomy" id="1805340"/>
    <lineage>
        <taxon>Bacteria</taxon>
        <taxon>Candidatus Roizmaniibacteriota</taxon>
    </lineage>
</organism>
<feature type="transmembrane region" description="Helical" evidence="5">
    <location>
        <begin position="341"/>
        <end position="362"/>
    </location>
</feature>
<sequence>MINNIVIFIFVFLLPTQLGRHFFFPFSYLSGVRIDYLAPTICLTDLFVITLIIFHWKTIFKALQKLYIPFIFSFLFFILIAINIAQSSIWQIALYRWIKVVEWLIVFYLFKKLINRRLFLLIVYAFLAGAVFQTILTLLQFINNHSLQGVFYWFGERAINLSLPDIAKASFGGNEFLRPYGTFSHPNSMAGFYLLLYFWVTTIKLPSKKWFLPRNQTSSRLQGLQPLLQMFCSVLILLSFSKITIITWIVLNGIYLLQKNSWVCKICVLAKIITPLIIGYIFITIQSDPLSLQKRYVLINNAISIFLKHPLFGVGLGNYLVTQNQITNQFKEYFLQPVHNIFLLWLTETGIAITFLATWQVAKLWHKSFVWIILVIFITGMFDHYWLTLQQNWLLTAVIFGLIINKYATT</sequence>
<dbReference type="AlphaFoldDB" id="A0A1J5HQ43"/>
<comment type="caution">
    <text evidence="7">The sequence shown here is derived from an EMBL/GenBank/DDBJ whole genome shotgun (WGS) entry which is preliminary data.</text>
</comment>
<evidence type="ECO:0000256" key="5">
    <source>
        <dbReference type="SAM" id="Phobius"/>
    </source>
</evidence>
<feature type="transmembrane region" description="Helical" evidence="5">
    <location>
        <begin position="262"/>
        <end position="285"/>
    </location>
</feature>
<dbReference type="PANTHER" id="PTHR37422">
    <property type="entry name" value="TEICHURONIC ACID BIOSYNTHESIS PROTEIN TUAE"/>
    <property type="match status" value="1"/>
</dbReference>
<protein>
    <recommendedName>
        <fullName evidence="6">O-antigen ligase-related domain-containing protein</fullName>
    </recommendedName>
</protein>
<feature type="transmembrane region" description="Helical" evidence="5">
    <location>
        <begin position="297"/>
        <end position="321"/>
    </location>
</feature>
<accession>A0A1J5HQ43</accession>
<keyword evidence="2 5" id="KW-0812">Transmembrane</keyword>
<evidence type="ECO:0000259" key="6">
    <source>
        <dbReference type="Pfam" id="PF04932"/>
    </source>
</evidence>
<comment type="subcellular location">
    <subcellularLocation>
        <location evidence="1">Membrane</location>
        <topology evidence="1">Multi-pass membrane protein</topology>
    </subcellularLocation>
</comment>
<keyword evidence="3 5" id="KW-1133">Transmembrane helix</keyword>
<reference evidence="7 8" key="1">
    <citation type="journal article" date="2016" name="Environ. Microbiol.">
        <title>Genomic resolution of a cold subsurface aquifer community provides metabolic insights for novel microbes adapted to high CO concentrations.</title>
        <authorList>
            <person name="Probst A.J."/>
            <person name="Castelle C.J."/>
            <person name="Singh A."/>
            <person name="Brown C.T."/>
            <person name="Anantharaman K."/>
            <person name="Sharon I."/>
            <person name="Hug L.A."/>
            <person name="Burstein D."/>
            <person name="Emerson J.B."/>
            <person name="Thomas B.C."/>
            <person name="Banfield J.F."/>
        </authorList>
    </citation>
    <scope>NUCLEOTIDE SEQUENCE [LARGE SCALE GENOMIC DNA]</scope>
    <source>
        <strain evidence="7">CG2_30_33_16</strain>
    </source>
</reference>
<gene>
    <name evidence="7" type="ORF">AUK04_00420</name>
</gene>
<evidence type="ECO:0000313" key="7">
    <source>
        <dbReference type="EMBL" id="OIP86555.1"/>
    </source>
</evidence>
<evidence type="ECO:0000256" key="1">
    <source>
        <dbReference type="ARBA" id="ARBA00004141"/>
    </source>
</evidence>
<evidence type="ECO:0000256" key="3">
    <source>
        <dbReference type="ARBA" id="ARBA00022989"/>
    </source>
</evidence>
<dbReference type="PANTHER" id="PTHR37422:SF23">
    <property type="entry name" value="TEICHURONIC ACID BIOSYNTHESIS PROTEIN TUAE"/>
    <property type="match status" value="1"/>
</dbReference>
<keyword evidence="4 5" id="KW-0472">Membrane</keyword>
<feature type="domain" description="O-antigen ligase-related" evidence="6">
    <location>
        <begin position="231"/>
        <end position="352"/>
    </location>
</feature>
<feature type="transmembrane region" description="Helical" evidence="5">
    <location>
        <begin position="92"/>
        <end position="111"/>
    </location>
</feature>
<dbReference type="Pfam" id="PF04932">
    <property type="entry name" value="Wzy_C"/>
    <property type="match status" value="1"/>
</dbReference>
<dbReference type="InterPro" id="IPR007016">
    <property type="entry name" value="O-antigen_ligase-rel_domated"/>
</dbReference>
<evidence type="ECO:0000256" key="2">
    <source>
        <dbReference type="ARBA" id="ARBA00022692"/>
    </source>
</evidence>
<dbReference type="EMBL" id="MNZM01000009">
    <property type="protein sequence ID" value="OIP86555.1"/>
    <property type="molecule type" value="Genomic_DNA"/>
</dbReference>
<feature type="transmembrane region" description="Helical" evidence="5">
    <location>
        <begin position="66"/>
        <end position="86"/>
    </location>
</feature>
<feature type="transmembrane region" description="Helical" evidence="5">
    <location>
        <begin position="227"/>
        <end position="250"/>
    </location>
</feature>
<evidence type="ECO:0000313" key="8">
    <source>
        <dbReference type="Proteomes" id="UP000183758"/>
    </source>
</evidence>
<feature type="transmembrane region" description="Helical" evidence="5">
    <location>
        <begin position="36"/>
        <end position="54"/>
    </location>
</feature>
<proteinExistence type="predicted"/>
<feature type="transmembrane region" description="Helical" evidence="5">
    <location>
        <begin position="369"/>
        <end position="387"/>
    </location>
</feature>